<feature type="compositionally biased region" description="Low complexity" evidence="1">
    <location>
        <begin position="104"/>
        <end position="121"/>
    </location>
</feature>
<feature type="compositionally biased region" description="Acidic residues" evidence="1">
    <location>
        <begin position="138"/>
        <end position="156"/>
    </location>
</feature>
<protein>
    <recommendedName>
        <fullName evidence="3">DUF4794 domain-containing protein</fullName>
    </recommendedName>
</protein>
<dbReference type="AlphaFoldDB" id="A0A0K8V927"/>
<gene>
    <name evidence="2" type="ORF">c0_g1_i4</name>
</gene>
<feature type="region of interest" description="Disordered" evidence="1">
    <location>
        <begin position="104"/>
        <end position="198"/>
    </location>
</feature>
<evidence type="ECO:0008006" key="3">
    <source>
        <dbReference type="Google" id="ProtNLM"/>
    </source>
</evidence>
<sequence>APIKTQAFPPLNISSQLPDYGTATKNNSQKMSRFIQVLLVASLAFALCAAEAPRYRGRNGRLRLSKQRSRFLARQEAAEEAGVTPYPSAKELIPEIPFDEAAAAAAAPEVPVEPEAPAAPEGDVDVSVNDDLPAEQAPAEEEADEPALADDAEGEHEPDLIYGPPEAEDVPAVNENTPVEEIEATIAEEEEEQAAEEEAIESARLTFGRRINARNSARPAKLRAPAGARANSAKSARIVKAKVSTKARSARLQQLPQQQQFFVPQQFAAQQQQQPVFYYTAGQLQQW</sequence>
<feature type="non-terminal residue" evidence="2">
    <location>
        <position position="1"/>
    </location>
</feature>
<evidence type="ECO:0000313" key="2">
    <source>
        <dbReference type="EMBL" id="JAI35105.1"/>
    </source>
</evidence>
<organism evidence="2">
    <name type="scientific">Bactrocera latifrons</name>
    <name type="common">Malaysian fruit fly</name>
    <name type="synonym">Chaetodacus latifrons</name>
    <dbReference type="NCBI Taxonomy" id="174628"/>
    <lineage>
        <taxon>Eukaryota</taxon>
        <taxon>Metazoa</taxon>
        <taxon>Ecdysozoa</taxon>
        <taxon>Arthropoda</taxon>
        <taxon>Hexapoda</taxon>
        <taxon>Insecta</taxon>
        <taxon>Pterygota</taxon>
        <taxon>Neoptera</taxon>
        <taxon>Endopterygota</taxon>
        <taxon>Diptera</taxon>
        <taxon>Brachycera</taxon>
        <taxon>Muscomorpha</taxon>
        <taxon>Tephritoidea</taxon>
        <taxon>Tephritidae</taxon>
        <taxon>Bactrocera</taxon>
        <taxon>Bactrocera</taxon>
    </lineage>
</organism>
<name>A0A0K8V927_BACLA</name>
<dbReference type="EMBL" id="GDHF01017209">
    <property type="protein sequence ID" value="JAI35105.1"/>
    <property type="molecule type" value="Transcribed_RNA"/>
</dbReference>
<evidence type="ECO:0000256" key="1">
    <source>
        <dbReference type="SAM" id="MobiDB-lite"/>
    </source>
</evidence>
<accession>A0A0K8V927</accession>
<feature type="compositionally biased region" description="Acidic residues" evidence="1">
    <location>
        <begin position="178"/>
        <end position="198"/>
    </location>
</feature>
<proteinExistence type="predicted"/>
<dbReference type="OrthoDB" id="8057427at2759"/>
<reference evidence="2" key="1">
    <citation type="submission" date="2015-06" db="EMBL/GenBank/DDBJ databases">
        <authorList>
            <person name="Hoefler B.C."/>
            <person name="Straight P.D."/>
        </authorList>
    </citation>
    <scope>NUCLEOTIDE SEQUENCE</scope>
</reference>